<dbReference type="Pfam" id="PF18476">
    <property type="entry name" value="PIN_8"/>
    <property type="match status" value="1"/>
</dbReference>
<gene>
    <name evidence="3" type="ORF">N2K84_17655</name>
</gene>
<dbReference type="InterPro" id="IPR041578">
    <property type="entry name" value="PIN_8"/>
</dbReference>
<dbReference type="EMBL" id="JAPAAF010000042">
    <property type="protein sequence ID" value="MCW0484569.1"/>
    <property type="molecule type" value="Genomic_DNA"/>
</dbReference>
<feature type="coiled-coil region" evidence="1">
    <location>
        <begin position="147"/>
        <end position="185"/>
    </location>
</feature>
<protein>
    <submittedName>
        <fullName evidence="3">PIN-like domain-containing protein</fullName>
    </submittedName>
</protein>
<feature type="domain" description="PIN like" evidence="2">
    <location>
        <begin position="22"/>
        <end position="285"/>
    </location>
</feature>
<name>A0AA41Y9E3_9BACT</name>
<sequence length="485" mass="57587">MQNYNKYQLPNQEEDALIKNAIIVFDTSSILDFYYYSTHTQEEIFKTVFNKIKNRLWLPFQVYFEYMKNREKVMTKPIESYKNLLIKNSGTKDSGHFDEILSIVKKFQKEEVTIAKGQLKTLIQKTQKNDKHPYFEEGYFDLLEKRIELLENYLLKTDKELNEFRQKLESDIENKVKLIESIKDKDPVKVSIEKYFKIGLEFNYTDLIEIIKEGEFRYKNEIPPGYEDFDEKTGFQKYGDLIFWKQILKFSEEQKKPVILVTNDNKKDWWHFDGNRNLKIPRHELISEFFSVNENGFWMYNSNDFLFKIKEILKLKIEDKALEEVNKVYRAKSHEFDDSAIGDWIFHNYDSDMMLTFEGNEKDGGLDFLLATKESKNHGFSIYKGRGSRYTSLLKPIQAILFKKEKIIESYFLERLTQIIVCRDKLQAESIAAHLVRKNPAKLLRQNENDFNLIIGYTNEDGDKFYKIADSNDDTEKTSTTGNTQ</sequence>
<reference evidence="3" key="1">
    <citation type="submission" date="2022-10" db="EMBL/GenBank/DDBJ databases">
        <title>Gaoshiqiia sediminis gen. nov., sp. nov., isolated from coastal sediment.</title>
        <authorList>
            <person name="Yu W.X."/>
            <person name="Mu D.S."/>
            <person name="Du J.Z."/>
            <person name="Liang Y.Q."/>
        </authorList>
    </citation>
    <scope>NUCLEOTIDE SEQUENCE</scope>
    <source>
        <strain evidence="3">A06</strain>
    </source>
</reference>
<organism evidence="3 4">
    <name type="scientific">Gaoshiqia sediminis</name>
    <dbReference type="NCBI Taxonomy" id="2986998"/>
    <lineage>
        <taxon>Bacteria</taxon>
        <taxon>Pseudomonadati</taxon>
        <taxon>Bacteroidota</taxon>
        <taxon>Bacteroidia</taxon>
        <taxon>Marinilabiliales</taxon>
        <taxon>Prolixibacteraceae</taxon>
        <taxon>Gaoshiqia</taxon>
    </lineage>
</organism>
<dbReference type="AlphaFoldDB" id="A0AA41Y9E3"/>
<evidence type="ECO:0000256" key="1">
    <source>
        <dbReference type="SAM" id="Coils"/>
    </source>
</evidence>
<evidence type="ECO:0000259" key="2">
    <source>
        <dbReference type="Pfam" id="PF18476"/>
    </source>
</evidence>
<dbReference type="Proteomes" id="UP001163821">
    <property type="component" value="Unassembled WGS sequence"/>
</dbReference>
<keyword evidence="4" id="KW-1185">Reference proteome</keyword>
<comment type="caution">
    <text evidence="3">The sequence shown here is derived from an EMBL/GenBank/DDBJ whole genome shotgun (WGS) entry which is preliminary data.</text>
</comment>
<proteinExistence type="predicted"/>
<accession>A0AA41Y9E3</accession>
<evidence type="ECO:0000313" key="3">
    <source>
        <dbReference type="EMBL" id="MCW0484569.1"/>
    </source>
</evidence>
<dbReference type="RefSeq" id="WP_282593161.1">
    <property type="nucleotide sequence ID" value="NZ_JAPAAF010000042.1"/>
</dbReference>
<evidence type="ECO:0000313" key="4">
    <source>
        <dbReference type="Proteomes" id="UP001163821"/>
    </source>
</evidence>
<keyword evidence="1" id="KW-0175">Coiled coil</keyword>